<evidence type="ECO:0000256" key="4">
    <source>
        <dbReference type="ARBA" id="ARBA00006759"/>
    </source>
</evidence>
<comment type="similarity">
    <text evidence="4">Belongs to the metallo-beta-lactamase superfamily. Glyoxalase II family.</text>
</comment>
<evidence type="ECO:0000259" key="10">
    <source>
        <dbReference type="SMART" id="SM00849"/>
    </source>
</evidence>
<dbReference type="Pfam" id="PF16123">
    <property type="entry name" value="HAGH_C"/>
    <property type="match status" value="1"/>
</dbReference>
<comment type="cofactor">
    <cofactor evidence="2">
        <name>Zn(2+)</name>
        <dbReference type="ChEBI" id="CHEBI:29105"/>
    </cofactor>
</comment>
<feature type="domain" description="Metallo-beta-lactamase" evidence="10">
    <location>
        <begin position="11"/>
        <end position="176"/>
    </location>
</feature>
<evidence type="ECO:0000256" key="8">
    <source>
        <dbReference type="ARBA" id="ARBA00022833"/>
    </source>
</evidence>
<evidence type="ECO:0000256" key="9">
    <source>
        <dbReference type="ARBA" id="ARBA00031044"/>
    </source>
</evidence>
<dbReference type="OrthoDB" id="515692at2759"/>
<protein>
    <recommendedName>
        <fullName evidence="5">hydroxyacylglutathione hydrolase</fullName>
        <ecNumber evidence="5">3.1.2.6</ecNumber>
    </recommendedName>
    <alternativeName>
        <fullName evidence="9">Glyoxalase II</fullName>
    </alternativeName>
</protein>
<dbReference type="PANTHER" id="PTHR11935">
    <property type="entry name" value="BETA LACTAMASE DOMAIN"/>
    <property type="match status" value="1"/>
</dbReference>
<evidence type="ECO:0000256" key="5">
    <source>
        <dbReference type="ARBA" id="ARBA00011917"/>
    </source>
</evidence>
<comment type="pathway">
    <text evidence="3">Secondary metabolite metabolism; methylglyoxal degradation; (R)-lactate from methylglyoxal: step 2/2.</text>
</comment>
<dbReference type="AlphaFoldDB" id="A0A409WJ61"/>
<keyword evidence="6" id="KW-0479">Metal-binding</keyword>
<evidence type="ECO:0000256" key="7">
    <source>
        <dbReference type="ARBA" id="ARBA00022801"/>
    </source>
</evidence>
<gene>
    <name evidence="11" type="ORF">CVT25_011807</name>
</gene>
<dbReference type="SUPFAM" id="SSF56281">
    <property type="entry name" value="Metallo-hydrolase/oxidoreductase"/>
    <property type="match status" value="1"/>
</dbReference>
<name>A0A409WJ61_PSICY</name>
<dbReference type="EC" id="3.1.2.6" evidence="5"/>
<dbReference type="SMART" id="SM00849">
    <property type="entry name" value="Lactamase_B"/>
    <property type="match status" value="1"/>
</dbReference>
<keyword evidence="8" id="KW-0862">Zinc</keyword>
<proteinExistence type="inferred from homology"/>
<dbReference type="EMBL" id="NHYD01003415">
    <property type="protein sequence ID" value="PPQ78535.1"/>
    <property type="molecule type" value="Genomic_DNA"/>
</dbReference>
<dbReference type="InterPro" id="IPR036866">
    <property type="entry name" value="RibonucZ/Hydroxyglut_hydro"/>
</dbReference>
<dbReference type="STRING" id="93625.A0A409WJ61"/>
<evidence type="ECO:0000313" key="12">
    <source>
        <dbReference type="Proteomes" id="UP000283269"/>
    </source>
</evidence>
<dbReference type="Gene3D" id="3.60.15.10">
    <property type="entry name" value="Ribonuclease Z/Hydroxyacylglutathione hydrolase-like"/>
    <property type="match status" value="1"/>
</dbReference>
<comment type="caution">
    <text evidence="11">The sequence shown here is derived from an EMBL/GenBank/DDBJ whole genome shotgun (WGS) entry which is preliminary data.</text>
</comment>
<dbReference type="CDD" id="cd07723">
    <property type="entry name" value="hydroxyacylglutathione_hydrolase_MBL-fold"/>
    <property type="match status" value="1"/>
</dbReference>
<dbReference type="InterPro" id="IPR035680">
    <property type="entry name" value="Clx_II_MBL"/>
</dbReference>
<dbReference type="GO" id="GO:0004416">
    <property type="term" value="F:hydroxyacylglutathione hydrolase activity"/>
    <property type="evidence" value="ECO:0007669"/>
    <property type="project" value="UniProtKB-EC"/>
</dbReference>
<evidence type="ECO:0000256" key="3">
    <source>
        <dbReference type="ARBA" id="ARBA00004963"/>
    </source>
</evidence>
<evidence type="ECO:0000256" key="1">
    <source>
        <dbReference type="ARBA" id="ARBA00001623"/>
    </source>
</evidence>
<dbReference type="InterPro" id="IPR032282">
    <property type="entry name" value="HAGH_C"/>
</dbReference>
<dbReference type="InParanoid" id="A0A409WJ61"/>
<accession>A0A409WJ61</accession>
<dbReference type="PANTHER" id="PTHR11935:SF94">
    <property type="entry name" value="TENZING NORGAY, ISOFORM C"/>
    <property type="match status" value="1"/>
</dbReference>
<dbReference type="GO" id="GO:0046872">
    <property type="term" value="F:metal ion binding"/>
    <property type="evidence" value="ECO:0007669"/>
    <property type="project" value="UniProtKB-KW"/>
</dbReference>
<evidence type="ECO:0000256" key="6">
    <source>
        <dbReference type="ARBA" id="ARBA00022723"/>
    </source>
</evidence>
<sequence length="262" mass="28615">MKVVPVPVREDNYAYLLIDESTNKAAAVDPYDVPKVAAAAEAHGVEIIAGITTHHHFDHSGGNKASEFASKYPDAFIYGGSDKVPALTNLVKDKDEFTIGNNIRVKCLATPCHTQESICYYVTDAVEDTHPGGVFTGDTLFIAGCGRFFEGVGSEMVRALEYLATLPPKTIVYNGHEYTAGSLAFGKHIDPENRAFAKLEEITRNKITTGLTTIADEKEWNVFLRLETDAVKKATSATSDTPKSAIMDALREQKNKFRGPKL</sequence>
<comment type="catalytic activity">
    <reaction evidence="1">
        <text>an S-(2-hydroxyacyl)glutathione + H2O = a 2-hydroxy carboxylate + glutathione + H(+)</text>
        <dbReference type="Rhea" id="RHEA:21864"/>
        <dbReference type="ChEBI" id="CHEBI:15377"/>
        <dbReference type="ChEBI" id="CHEBI:15378"/>
        <dbReference type="ChEBI" id="CHEBI:57925"/>
        <dbReference type="ChEBI" id="CHEBI:58896"/>
        <dbReference type="ChEBI" id="CHEBI:71261"/>
        <dbReference type="EC" id="3.1.2.6"/>
    </reaction>
</comment>
<dbReference type="Pfam" id="PF00753">
    <property type="entry name" value="Lactamase_B"/>
    <property type="match status" value="1"/>
</dbReference>
<dbReference type="Proteomes" id="UP000283269">
    <property type="component" value="Unassembled WGS sequence"/>
</dbReference>
<reference evidence="11 12" key="1">
    <citation type="journal article" date="2018" name="Evol. Lett.">
        <title>Horizontal gene cluster transfer increased hallucinogenic mushroom diversity.</title>
        <authorList>
            <person name="Reynolds H.T."/>
            <person name="Vijayakumar V."/>
            <person name="Gluck-Thaler E."/>
            <person name="Korotkin H.B."/>
            <person name="Matheny P.B."/>
            <person name="Slot J.C."/>
        </authorList>
    </citation>
    <scope>NUCLEOTIDE SEQUENCE [LARGE SCALE GENOMIC DNA]</scope>
    <source>
        <strain evidence="11 12">2631</strain>
    </source>
</reference>
<dbReference type="GO" id="GO:0019243">
    <property type="term" value="P:methylglyoxal catabolic process to D-lactate via S-lactoyl-glutathione"/>
    <property type="evidence" value="ECO:0007669"/>
    <property type="project" value="InterPro"/>
</dbReference>
<dbReference type="HAMAP" id="MF_01374">
    <property type="entry name" value="Glyoxalase_2"/>
    <property type="match status" value="1"/>
</dbReference>
<dbReference type="InterPro" id="IPR017782">
    <property type="entry name" value="Hydroxyacylglutathione_Hdrlase"/>
</dbReference>
<dbReference type="UniPathway" id="UPA00619">
    <property type="reaction ID" value="UER00676"/>
</dbReference>
<evidence type="ECO:0000256" key="2">
    <source>
        <dbReference type="ARBA" id="ARBA00001947"/>
    </source>
</evidence>
<organism evidence="11 12">
    <name type="scientific">Psilocybe cyanescens</name>
    <dbReference type="NCBI Taxonomy" id="93625"/>
    <lineage>
        <taxon>Eukaryota</taxon>
        <taxon>Fungi</taxon>
        <taxon>Dikarya</taxon>
        <taxon>Basidiomycota</taxon>
        <taxon>Agaricomycotina</taxon>
        <taxon>Agaricomycetes</taxon>
        <taxon>Agaricomycetidae</taxon>
        <taxon>Agaricales</taxon>
        <taxon>Agaricineae</taxon>
        <taxon>Strophariaceae</taxon>
        <taxon>Psilocybe</taxon>
    </lineage>
</organism>
<evidence type="ECO:0000313" key="11">
    <source>
        <dbReference type="EMBL" id="PPQ78535.1"/>
    </source>
</evidence>
<keyword evidence="12" id="KW-1185">Reference proteome</keyword>
<dbReference type="FunCoup" id="A0A409WJ61">
    <property type="interactions" value="96"/>
</dbReference>
<dbReference type="InterPro" id="IPR001279">
    <property type="entry name" value="Metallo-B-lactamas"/>
</dbReference>
<keyword evidence="7" id="KW-0378">Hydrolase</keyword>